<evidence type="ECO:0000256" key="1">
    <source>
        <dbReference type="ARBA" id="ARBA00004418"/>
    </source>
</evidence>
<evidence type="ECO:0000256" key="2">
    <source>
        <dbReference type="ARBA" id="ARBA00022729"/>
    </source>
</evidence>
<evidence type="ECO:0000259" key="5">
    <source>
        <dbReference type="Pfam" id="PF07940"/>
    </source>
</evidence>
<dbReference type="Pfam" id="PF07940">
    <property type="entry name" value="Hepar_II_III_C"/>
    <property type="match status" value="1"/>
</dbReference>
<dbReference type="GO" id="GO:0042597">
    <property type="term" value="C:periplasmic space"/>
    <property type="evidence" value="ECO:0007669"/>
    <property type="project" value="UniProtKB-SubCell"/>
</dbReference>
<evidence type="ECO:0000256" key="3">
    <source>
        <dbReference type="ARBA" id="ARBA00022764"/>
    </source>
</evidence>
<keyword evidence="2" id="KW-0732">Signal</keyword>
<dbReference type="Proteomes" id="UP000251545">
    <property type="component" value="Unassembled WGS sequence"/>
</dbReference>
<dbReference type="GO" id="GO:0016829">
    <property type="term" value="F:lyase activity"/>
    <property type="evidence" value="ECO:0007669"/>
    <property type="project" value="UniProtKB-KW"/>
</dbReference>
<dbReference type="InterPro" id="IPR008929">
    <property type="entry name" value="Chondroitin_lyas"/>
</dbReference>
<feature type="domain" description="Heparinase II/III-like C-terminal" evidence="5">
    <location>
        <begin position="486"/>
        <end position="733"/>
    </location>
</feature>
<comment type="subcellular location">
    <subcellularLocation>
        <location evidence="1">Periplasm</location>
    </subcellularLocation>
</comment>
<name>A0A362X431_9FLAO</name>
<evidence type="ECO:0000256" key="4">
    <source>
        <dbReference type="ARBA" id="ARBA00023239"/>
    </source>
</evidence>
<keyword evidence="4 6" id="KW-0456">Lyase</keyword>
<evidence type="ECO:0000313" key="6">
    <source>
        <dbReference type="EMBL" id="PQV48994.1"/>
    </source>
</evidence>
<evidence type="ECO:0000313" key="7">
    <source>
        <dbReference type="Proteomes" id="UP000251545"/>
    </source>
</evidence>
<keyword evidence="3" id="KW-0574">Periplasm</keyword>
<sequence length="830" mass="95005">MTLFHSKFELIKLKSIFLIVIVGLTSIMGFAQSSIQCQSAKANDTIYYNFEFKNENAKAETFHLKITNLRTLACAYIVSDSIVTIQPHESYSGKLRVIISDRMPKGGKESCFISLENPSENCNETLEFISVRAKEHPFLLVTNEIIKEAQAKVKNYPWAKANLEAMLKELDAYKVPERKIVTKPRPVKVWSSFNYRPNDSEDVFRLCLAWKLTGKESYKAKAIQFIKEVCDKEEGYLSIGAATYGVQVHEGNFFLHLAAACDILFNEPEFSAEDRKHIKATFRYYLELNRKHMDPLGIMNHQASANAGAILSALFLQDVAEVEYLTKADGGMADQIGKGVMDDGWWFEGTANYCYLVVQRYSLVAQAFQNYGWDLYHRRFPVKFKSKDFENVKEGFTGMKFDNWGPVTQNTIGLKDMVTPYIPFMDENANVVATNDSNLKTPDSFYELAYRAYKLNDLAWVISKTKRDSWLSLMYGVPEIPEVEDPRTTSAFAPNVGLVALRSQGKATSPEQQIQAYFKYGTHGGWHGHFDRTNMIGLDRNGHKYFGAEMVWFGYGKPGYKECVQTSATHNMVIVDELQQEAVPSKQTLFYNGENMQATVVETKARWRKIPIWNAEKFPPWEDTDYDENFEPILQRRLSIVTDDYVVISDYISSNKKHNYDWLIHPVGFQTLEGAKKKGRVLDTLSHKKDSPYKYFADAQWYRINKGAVAQFNEEGHILDVYTLWPKKAQAFISDYPNGGKRRIMRNNPDRSTYGVRVNEKETAFLHVLEPYKGTSVISKTSSKNTNDLVVYLKDGRQHKYAINNLKEGNVTVLFSESLNGKIVRKEIIK</sequence>
<gene>
    <name evidence="6" type="ORF">CLV33_104201</name>
</gene>
<accession>A0A362X431</accession>
<dbReference type="AlphaFoldDB" id="A0A362X431"/>
<reference evidence="6 7" key="1">
    <citation type="submission" date="2018-02" db="EMBL/GenBank/DDBJ databases">
        <title>Genomic Encyclopedia of Archaeal and Bacterial Type Strains, Phase II (KMG-II): from individual species to whole genera.</title>
        <authorList>
            <person name="Goeker M."/>
        </authorList>
    </citation>
    <scope>NUCLEOTIDE SEQUENCE [LARGE SCALE GENOMIC DNA]</scope>
    <source>
        <strain evidence="6 7">DSM 21165</strain>
    </source>
</reference>
<protein>
    <submittedName>
        <fullName evidence="6">Alginate lyase</fullName>
    </submittedName>
</protein>
<organism evidence="6 7">
    <name type="scientific">Jejuia pallidilutea</name>
    <dbReference type="NCBI Taxonomy" id="504487"/>
    <lineage>
        <taxon>Bacteria</taxon>
        <taxon>Pseudomonadati</taxon>
        <taxon>Bacteroidota</taxon>
        <taxon>Flavobacteriia</taxon>
        <taxon>Flavobacteriales</taxon>
        <taxon>Flavobacteriaceae</taxon>
        <taxon>Jejuia</taxon>
    </lineage>
</organism>
<comment type="caution">
    <text evidence="6">The sequence shown here is derived from an EMBL/GenBank/DDBJ whole genome shotgun (WGS) entry which is preliminary data.</text>
</comment>
<dbReference type="InterPro" id="IPR012480">
    <property type="entry name" value="Hepar_II_III_C"/>
</dbReference>
<dbReference type="SUPFAM" id="SSF48230">
    <property type="entry name" value="Chondroitin AC/alginate lyase"/>
    <property type="match status" value="1"/>
</dbReference>
<dbReference type="PANTHER" id="PTHR39210">
    <property type="entry name" value="HEPARIN-SULFATE LYASE"/>
    <property type="match status" value="1"/>
</dbReference>
<proteinExistence type="predicted"/>
<dbReference type="PANTHER" id="PTHR39210:SF1">
    <property type="entry name" value="HEPARIN-SULFATE LYASE"/>
    <property type="match status" value="1"/>
</dbReference>
<dbReference type="EMBL" id="PVEO01000004">
    <property type="protein sequence ID" value="PQV48994.1"/>
    <property type="molecule type" value="Genomic_DNA"/>
</dbReference>
<dbReference type="Gene3D" id="1.50.10.100">
    <property type="entry name" value="Chondroitin AC/alginate lyase"/>
    <property type="match status" value="1"/>
</dbReference>
<dbReference type="Gene3D" id="2.70.98.70">
    <property type="match status" value="1"/>
</dbReference>